<accession>A0ABR2IVT2</accession>
<feature type="compositionally biased region" description="Acidic residues" evidence="1">
    <location>
        <begin position="275"/>
        <end position="287"/>
    </location>
</feature>
<feature type="compositionally biased region" description="Acidic residues" evidence="1">
    <location>
        <begin position="187"/>
        <end position="197"/>
    </location>
</feature>
<evidence type="ECO:0000313" key="2">
    <source>
        <dbReference type="EMBL" id="KAK8868583.1"/>
    </source>
</evidence>
<reference evidence="2 3" key="1">
    <citation type="journal article" date="2024" name="IMA Fungus">
        <title>Apiospora arundinis, a panoply of carbohydrate-active enzymes and secondary metabolites.</title>
        <authorList>
            <person name="Sorensen T."/>
            <person name="Petersen C."/>
            <person name="Muurmann A.T."/>
            <person name="Christiansen J.V."/>
            <person name="Brundto M.L."/>
            <person name="Overgaard C.K."/>
            <person name="Boysen A.T."/>
            <person name="Wollenberg R.D."/>
            <person name="Larsen T.O."/>
            <person name="Sorensen J.L."/>
            <person name="Nielsen K.L."/>
            <person name="Sondergaard T.E."/>
        </authorList>
    </citation>
    <scope>NUCLEOTIDE SEQUENCE [LARGE SCALE GENOMIC DNA]</scope>
    <source>
        <strain evidence="2 3">AAU 773</strain>
    </source>
</reference>
<protein>
    <submittedName>
        <fullName evidence="2">Uncharacterized protein</fullName>
    </submittedName>
</protein>
<dbReference type="Proteomes" id="UP001390339">
    <property type="component" value="Unassembled WGS sequence"/>
</dbReference>
<feature type="compositionally biased region" description="Low complexity" evidence="1">
    <location>
        <begin position="263"/>
        <end position="274"/>
    </location>
</feature>
<keyword evidence="3" id="KW-1185">Reference proteome</keyword>
<evidence type="ECO:0000313" key="3">
    <source>
        <dbReference type="Proteomes" id="UP001390339"/>
    </source>
</evidence>
<dbReference type="EMBL" id="JAPCWZ010000004">
    <property type="protein sequence ID" value="KAK8868583.1"/>
    <property type="molecule type" value="Genomic_DNA"/>
</dbReference>
<feature type="compositionally biased region" description="Pro residues" evidence="1">
    <location>
        <begin position="247"/>
        <end position="256"/>
    </location>
</feature>
<proteinExistence type="predicted"/>
<sequence length="312" mass="33134">MAFNPNARPFVPFRTMSDLSAPLTPLPTTPIPTVPRSSTQGCTAVISYHSCLCRKPEPLWACLQNPCDHKNLTVVVSCLPHACRAKTKAGSRSFKVHKDNGRTEACRAEDPANKAPMGYDVDAAGGLKNLKLEPLPGLAKNLDEVAPAFVEDGKCVHEEVQARYEKLRSSLNLAEEESAIATHSDNDNSDSDDDSDSEAFNSDSDSDSDPGVNSDDDDDDTTTPALNQEQMAYITGGALRGGLSARPAPPPAPIAPPARSRRSSSSASHASGNDSDGDSDADDEHEDFGDKKSKKPSLSSLVANSEPDVSKS</sequence>
<gene>
    <name evidence="2" type="ORF">PGQ11_007161</name>
</gene>
<comment type="caution">
    <text evidence="2">The sequence shown here is derived from an EMBL/GenBank/DDBJ whole genome shotgun (WGS) entry which is preliminary data.</text>
</comment>
<feature type="region of interest" description="Disordered" evidence="1">
    <location>
        <begin position="180"/>
        <end position="312"/>
    </location>
</feature>
<evidence type="ECO:0000256" key="1">
    <source>
        <dbReference type="SAM" id="MobiDB-lite"/>
    </source>
</evidence>
<organism evidence="2 3">
    <name type="scientific">Apiospora arundinis</name>
    <dbReference type="NCBI Taxonomy" id="335852"/>
    <lineage>
        <taxon>Eukaryota</taxon>
        <taxon>Fungi</taxon>
        <taxon>Dikarya</taxon>
        <taxon>Ascomycota</taxon>
        <taxon>Pezizomycotina</taxon>
        <taxon>Sordariomycetes</taxon>
        <taxon>Xylariomycetidae</taxon>
        <taxon>Amphisphaeriales</taxon>
        <taxon>Apiosporaceae</taxon>
        <taxon>Apiospora</taxon>
    </lineage>
</organism>
<feature type="compositionally biased region" description="Acidic residues" evidence="1">
    <location>
        <begin position="204"/>
        <end position="221"/>
    </location>
</feature>
<name>A0ABR2IVT2_9PEZI</name>